<name>A0A1H9MWN3_9PSEU</name>
<protein>
    <submittedName>
        <fullName evidence="2">Uncharacterized protein</fullName>
    </submittedName>
</protein>
<feature type="compositionally biased region" description="Low complexity" evidence="1">
    <location>
        <begin position="92"/>
        <end position="110"/>
    </location>
</feature>
<organism evidence="2 3">
    <name type="scientific">Lentzea flaviverrucosa</name>
    <dbReference type="NCBI Taxonomy" id="200379"/>
    <lineage>
        <taxon>Bacteria</taxon>
        <taxon>Bacillati</taxon>
        <taxon>Actinomycetota</taxon>
        <taxon>Actinomycetes</taxon>
        <taxon>Pseudonocardiales</taxon>
        <taxon>Pseudonocardiaceae</taxon>
        <taxon>Lentzea</taxon>
    </lineage>
</organism>
<sequence length="323" mass="36194">MRSEPSEPRAPGCGSGPSRRLGLYLEWAGCSPHGHGRALFSPAFSRPSKHPARGSRSSPNRNPAQFRHDLTDHPRKATSRTGTRPTPLEQEQANASRPAPSSRSQQHSPSLVVLPQHHIHHKRMRPNRLSHDIRTTPRQRPVKHPRRQQPRGNGNPAPKPAQPSHHIPHTRRSGSHIPNSSRPQQSRSLPNGGQGPSIRRTRRGEHNCVAAAETCLPQPISNRRHRVQPHRRRQHHISPRPDLLGNVNPDVIPGSQKNRHHDTGTIHNGPDVRLPHIGVSDLDGQVHRLLNSSRDLRTHRGPTRITRPVERQHQFHAGSIASR</sequence>
<dbReference type="AlphaFoldDB" id="A0A1H9MWN3"/>
<keyword evidence="3" id="KW-1185">Reference proteome</keyword>
<evidence type="ECO:0000313" key="3">
    <source>
        <dbReference type="Proteomes" id="UP000199028"/>
    </source>
</evidence>
<accession>A0A1H9MWN3</accession>
<gene>
    <name evidence="2" type="ORF">SAMN05216195_104548</name>
</gene>
<dbReference type="Proteomes" id="UP000199028">
    <property type="component" value="Unassembled WGS sequence"/>
</dbReference>
<feature type="region of interest" description="Disordered" evidence="1">
    <location>
        <begin position="35"/>
        <end position="201"/>
    </location>
</feature>
<feature type="compositionally biased region" description="Basic residues" evidence="1">
    <location>
        <begin position="140"/>
        <end position="149"/>
    </location>
</feature>
<evidence type="ECO:0000313" key="2">
    <source>
        <dbReference type="EMBL" id="SER28130.1"/>
    </source>
</evidence>
<dbReference type="EMBL" id="FOFT01000004">
    <property type="protein sequence ID" value="SER28130.1"/>
    <property type="molecule type" value="Genomic_DNA"/>
</dbReference>
<reference evidence="3" key="1">
    <citation type="submission" date="2016-10" db="EMBL/GenBank/DDBJ databases">
        <authorList>
            <person name="Varghese N."/>
            <person name="Submissions S."/>
        </authorList>
    </citation>
    <scope>NUCLEOTIDE SEQUENCE [LARGE SCALE GENOMIC DNA]</scope>
    <source>
        <strain evidence="3">CGMCC 4.578</strain>
    </source>
</reference>
<evidence type="ECO:0000256" key="1">
    <source>
        <dbReference type="SAM" id="MobiDB-lite"/>
    </source>
</evidence>
<feature type="compositionally biased region" description="Basic residues" evidence="1">
    <location>
        <begin position="117"/>
        <end position="128"/>
    </location>
</feature>
<proteinExistence type="predicted"/>
<feature type="compositionally biased region" description="Basic and acidic residues" evidence="1">
    <location>
        <begin position="66"/>
        <end position="75"/>
    </location>
</feature>
<feature type="compositionally biased region" description="Basic residues" evidence="1">
    <location>
        <begin position="222"/>
        <end position="238"/>
    </location>
</feature>
<feature type="compositionally biased region" description="Polar residues" evidence="1">
    <location>
        <begin position="176"/>
        <end position="191"/>
    </location>
</feature>
<feature type="region of interest" description="Disordered" evidence="1">
    <location>
        <begin position="219"/>
        <end position="248"/>
    </location>
</feature>